<protein>
    <submittedName>
        <fullName evidence="2">FAD-dependent oxidoreductase</fullName>
    </submittedName>
</protein>
<dbReference type="InterPro" id="IPR036188">
    <property type="entry name" value="FAD/NAD-bd_sf"/>
</dbReference>
<keyword evidence="3" id="KW-1185">Reference proteome</keyword>
<dbReference type="PANTHER" id="PTHR42923:SF47">
    <property type="entry name" value="BLR3003 PROTEIN"/>
    <property type="match status" value="1"/>
</dbReference>
<dbReference type="InterPro" id="IPR050464">
    <property type="entry name" value="Zeta_carotene_desat/Oxidored"/>
</dbReference>
<dbReference type="InterPro" id="IPR017830">
    <property type="entry name" value="SQase_HpnE"/>
</dbReference>
<dbReference type="Gene3D" id="3.50.50.60">
    <property type="entry name" value="FAD/NAD(P)-binding domain"/>
    <property type="match status" value="1"/>
</dbReference>
<dbReference type="Pfam" id="PF01593">
    <property type="entry name" value="Amino_oxidase"/>
    <property type="match status" value="1"/>
</dbReference>
<proteinExistence type="predicted"/>
<evidence type="ECO:0000259" key="1">
    <source>
        <dbReference type="Pfam" id="PF01593"/>
    </source>
</evidence>
<dbReference type="PRINTS" id="PR00419">
    <property type="entry name" value="ADXRDTASE"/>
</dbReference>
<dbReference type="RefSeq" id="WP_226952380.1">
    <property type="nucleotide sequence ID" value="NZ_JACDXW010000001.1"/>
</dbReference>
<accession>A0ABS8C932</accession>
<dbReference type="NCBIfam" id="TIGR03467">
    <property type="entry name" value="HpnE"/>
    <property type="match status" value="1"/>
</dbReference>
<reference evidence="2 3" key="1">
    <citation type="submission" date="2020-07" db="EMBL/GenBank/DDBJ databases">
        <title>Pusillimonas sp. nov., isolated from poultry manure in Taiwan.</title>
        <authorList>
            <person name="Lin S.-Y."/>
            <person name="Tang Y.-S."/>
            <person name="Young C.-C."/>
        </authorList>
    </citation>
    <scope>NUCLEOTIDE SEQUENCE [LARGE SCALE GENOMIC DNA]</scope>
    <source>
        <strain evidence="2 3">CC-YST705</strain>
    </source>
</reference>
<comment type="caution">
    <text evidence="2">The sequence shown here is derived from an EMBL/GenBank/DDBJ whole genome shotgun (WGS) entry which is preliminary data.</text>
</comment>
<name>A0ABS8C932_9BURK</name>
<dbReference type="SUPFAM" id="SSF51905">
    <property type="entry name" value="FAD/NAD(P)-binding domain"/>
    <property type="match status" value="1"/>
</dbReference>
<dbReference type="InterPro" id="IPR002937">
    <property type="entry name" value="Amino_oxidase"/>
</dbReference>
<dbReference type="PANTHER" id="PTHR42923">
    <property type="entry name" value="PROTOPORPHYRINOGEN OXIDASE"/>
    <property type="match status" value="1"/>
</dbReference>
<organism evidence="2 3">
    <name type="scientific">Mesopusillimonas faecipullorum</name>
    <dbReference type="NCBI Taxonomy" id="2755040"/>
    <lineage>
        <taxon>Bacteria</taxon>
        <taxon>Pseudomonadati</taxon>
        <taxon>Pseudomonadota</taxon>
        <taxon>Betaproteobacteria</taxon>
        <taxon>Burkholderiales</taxon>
        <taxon>Alcaligenaceae</taxon>
        <taxon>Mesopusillimonas</taxon>
    </lineage>
</organism>
<dbReference type="EMBL" id="JACDXW010000001">
    <property type="protein sequence ID" value="MCB5362154.1"/>
    <property type="molecule type" value="Genomic_DNA"/>
</dbReference>
<sequence length="438" mass="47616">MRIAVIGAGWAGLSAAHRLHAEGHELSVFEAAPAIGGRARGVWSNKLQMTLDNGQHILLSAYTDTLALLGSLHGQLDSCCATLPLIWESADGLLSLRVPKRLPSKLALAWGLLRAQGLSRSARWRAAQALMQLSFSGWRVAQGLTVEHWLDATHQPPDIRTVFWHPLCLATMNTPPQQACAQLFAHVLRDSLGQGADACRIVLPRLDLGSLWNSSALRDMDLRLRRPVQRLAMHNGGIQVDDEAFDTVILACPAATSCKLLSQLPKSPLGEDYLAPYAKFTHLPIATLYLRLTQPWHLPHPMLQLRETPATLGFGQWVFNRHAFSRSDTAPLLSVVISDASHLATHDEASLVAGIQAQLRAQLSRAGPMPAVSGHQLIVEKRATFAALPGLERPKEKTPWLGVFVAGDWTDTGYPAVLEGAVRSGLRAARLATAPTHV</sequence>
<dbReference type="Proteomes" id="UP000776983">
    <property type="component" value="Unassembled WGS sequence"/>
</dbReference>
<feature type="domain" description="Amine oxidase" evidence="1">
    <location>
        <begin position="11"/>
        <end position="431"/>
    </location>
</feature>
<evidence type="ECO:0000313" key="2">
    <source>
        <dbReference type="EMBL" id="MCB5362154.1"/>
    </source>
</evidence>
<gene>
    <name evidence="2" type="ORF">H0484_00050</name>
</gene>
<evidence type="ECO:0000313" key="3">
    <source>
        <dbReference type="Proteomes" id="UP000776983"/>
    </source>
</evidence>